<evidence type="ECO:0000313" key="2">
    <source>
        <dbReference type="Proteomes" id="UP000199561"/>
    </source>
</evidence>
<dbReference type="AlphaFoldDB" id="A0A1I4PNU7"/>
<dbReference type="EMBL" id="FOUF01000012">
    <property type="protein sequence ID" value="SFM29477.1"/>
    <property type="molecule type" value="Genomic_DNA"/>
</dbReference>
<gene>
    <name evidence="1" type="ORF">SAMN05421880_11212</name>
</gene>
<sequence length="40" mass="4590">MDILKHGAGVEVLELADLRQEVIHRLQAALQKYSGDRLRF</sequence>
<organism evidence="1 2">
    <name type="scientific">Nitrosomonas nitrosa</name>
    <dbReference type="NCBI Taxonomy" id="52442"/>
    <lineage>
        <taxon>Bacteria</taxon>
        <taxon>Pseudomonadati</taxon>
        <taxon>Pseudomonadota</taxon>
        <taxon>Betaproteobacteria</taxon>
        <taxon>Nitrosomonadales</taxon>
        <taxon>Nitrosomonadaceae</taxon>
        <taxon>Nitrosomonas</taxon>
    </lineage>
</organism>
<accession>A0A1I4PNU7</accession>
<keyword evidence="2" id="KW-1185">Reference proteome</keyword>
<evidence type="ECO:0000313" key="1">
    <source>
        <dbReference type="EMBL" id="SFM29477.1"/>
    </source>
</evidence>
<name>A0A1I4PNU7_9PROT</name>
<protein>
    <submittedName>
        <fullName evidence="1">Uncharacterized protein</fullName>
    </submittedName>
</protein>
<dbReference type="Proteomes" id="UP000199561">
    <property type="component" value="Unassembled WGS sequence"/>
</dbReference>
<reference evidence="1 2" key="1">
    <citation type="submission" date="2016-10" db="EMBL/GenBank/DDBJ databases">
        <authorList>
            <person name="de Groot N.N."/>
        </authorList>
    </citation>
    <scope>NUCLEOTIDE SEQUENCE [LARGE SCALE GENOMIC DNA]</scope>
    <source>
        <strain evidence="1 2">Nm146</strain>
    </source>
</reference>
<dbReference type="RefSeq" id="WP_276325660.1">
    <property type="nucleotide sequence ID" value="NZ_FOUF01000012.1"/>
</dbReference>
<proteinExistence type="predicted"/>